<dbReference type="GO" id="GO:0003723">
    <property type="term" value="F:RNA binding"/>
    <property type="evidence" value="ECO:0007669"/>
    <property type="project" value="UniProtKB-UniRule"/>
</dbReference>
<evidence type="ECO:0000259" key="2">
    <source>
        <dbReference type="PROSITE" id="PS50102"/>
    </source>
</evidence>
<reference evidence="3 4" key="1">
    <citation type="submission" date="2019-03" db="EMBL/GenBank/DDBJ databases">
        <title>Single cell metagenomics reveals metabolic interactions within the superorganism composed of flagellate Streblomastix strix and complex community of Bacteroidetes bacteria on its surface.</title>
        <authorList>
            <person name="Treitli S.C."/>
            <person name="Kolisko M."/>
            <person name="Husnik F."/>
            <person name="Keeling P."/>
            <person name="Hampl V."/>
        </authorList>
    </citation>
    <scope>NUCLEOTIDE SEQUENCE [LARGE SCALE GENOMIC DNA]</scope>
    <source>
        <strain evidence="3">ST1C</strain>
    </source>
</reference>
<dbReference type="InterPro" id="IPR000504">
    <property type="entry name" value="RRM_dom"/>
</dbReference>
<comment type="caution">
    <text evidence="3">The sequence shown here is derived from an EMBL/GenBank/DDBJ whole genome shotgun (WGS) entry which is preliminary data.</text>
</comment>
<evidence type="ECO:0000256" key="1">
    <source>
        <dbReference type="PROSITE-ProRule" id="PRU00176"/>
    </source>
</evidence>
<sequence length="83" mass="9208">MAEKACEYGQVKNLEVLSIAGGKSLFIESLNDVSGDVVNEKSIIQAFDIYGTVKRVKILPFQNSHTFDDVFVYFENNASGQMV</sequence>
<organism evidence="3 4">
    <name type="scientific">Streblomastix strix</name>
    <dbReference type="NCBI Taxonomy" id="222440"/>
    <lineage>
        <taxon>Eukaryota</taxon>
        <taxon>Metamonada</taxon>
        <taxon>Preaxostyla</taxon>
        <taxon>Oxymonadida</taxon>
        <taxon>Streblomastigidae</taxon>
        <taxon>Streblomastix</taxon>
    </lineage>
</organism>
<dbReference type="SUPFAM" id="SSF54928">
    <property type="entry name" value="RNA-binding domain, RBD"/>
    <property type="match status" value="1"/>
</dbReference>
<dbReference type="PROSITE" id="PS50102">
    <property type="entry name" value="RRM"/>
    <property type="match status" value="1"/>
</dbReference>
<evidence type="ECO:0000313" key="3">
    <source>
        <dbReference type="EMBL" id="KAA6366973.1"/>
    </source>
</evidence>
<accession>A0A5J4U9Y6</accession>
<feature type="domain" description="RRM" evidence="2">
    <location>
        <begin position="23"/>
        <end position="83"/>
    </location>
</feature>
<dbReference type="AlphaFoldDB" id="A0A5J4U9Y6"/>
<keyword evidence="1" id="KW-0694">RNA-binding</keyword>
<dbReference type="InterPro" id="IPR035979">
    <property type="entry name" value="RBD_domain_sf"/>
</dbReference>
<proteinExistence type="predicted"/>
<dbReference type="Proteomes" id="UP000324800">
    <property type="component" value="Unassembled WGS sequence"/>
</dbReference>
<evidence type="ECO:0000313" key="4">
    <source>
        <dbReference type="Proteomes" id="UP000324800"/>
    </source>
</evidence>
<dbReference type="OrthoDB" id="272703at2759"/>
<dbReference type="EMBL" id="SNRW01018810">
    <property type="protein sequence ID" value="KAA6366973.1"/>
    <property type="molecule type" value="Genomic_DNA"/>
</dbReference>
<protein>
    <recommendedName>
        <fullName evidence="2">RRM domain-containing protein</fullName>
    </recommendedName>
</protein>
<name>A0A5J4U9Y6_9EUKA</name>
<gene>
    <name evidence="3" type="ORF">EZS28_037500</name>
</gene>